<gene>
    <name evidence="8" type="ORF">ATW55_06820</name>
</gene>
<feature type="transmembrane region" description="Helical" evidence="6">
    <location>
        <begin position="105"/>
        <end position="131"/>
    </location>
</feature>
<dbReference type="EMBL" id="LPVJ01000048">
    <property type="protein sequence ID" value="KUO95585.1"/>
    <property type="molecule type" value="Genomic_DNA"/>
</dbReference>
<dbReference type="GO" id="GO:0022857">
    <property type="term" value="F:transmembrane transporter activity"/>
    <property type="evidence" value="ECO:0007669"/>
    <property type="project" value="InterPro"/>
</dbReference>
<comment type="caution">
    <text evidence="8">The sequence shown here is derived from an EMBL/GenBank/DDBJ whole genome shotgun (WGS) entry which is preliminary data.</text>
</comment>
<keyword evidence="4 6" id="KW-1133">Transmembrane helix</keyword>
<evidence type="ECO:0000256" key="3">
    <source>
        <dbReference type="ARBA" id="ARBA00022692"/>
    </source>
</evidence>
<dbReference type="AlphaFoldDB" id="A0A117SXJ8"/>
<keyword evidence="3 6" id="KW-0812">Transmembrane</keyword>
<dbReference type="PANTHER" id="PTHR23526">
    <property type="entry name" value="INTEGRAL MEMBRANE TRANSPORT PROTEIN-RELATED"/>
    <property type="match status" value="1"/>
</dbReference>
<dbReference type="InterPro" id="IPR020846">
    <property type="entry name" value="MFS_dom"/>
</dbReference>
<comment type="subcellular location">
    <subcellularLocation>
        <location evidence="1">Cell membrane</location>
        <topology evidence="1">Multi-pass membrane protein</topology>
    </subcellularLocation>
</comment>
<name>A0A117SXJ8_9BACL</name>
<feature type="transmembrane region" description="Helical" evidence="6">
    <location>
        <begin position="371"/>
        <end position="391"/>
    </location>
</feature>
<dbReference type="Proteomes" id="UP000053557">
    <property type="component" value="Unassembled WGS sequence"/>
</dbReference>
<feature type="transmembrane region" description="Helical" evidence="6">
    <location>
        <begin position="36"/>
        <end position="56"/>
    </location>
</feature>
<evidence type="ECO:0000256" key="6">
    <source>
        <dbReference type="SAM" id="Phobius"/>
    </source>
</evidence>
<organism evidence="8 9">
    <name type="scientific">Ferroacidibacillus organovorans</name>
    <dbReference type="NCBI Taxonomy" id="1765683"/>
    <lineage>
        <taxon>Bacteria</taxon>
        <taxon>Bacillati</taxon>
        <taxon>Bacillota</taxon>
        <taxon>Bacilli</taxon>
        <taxon>Bacillales</taxon>
        <taxon>Alicyclobacillaceae</taxon>
        <taxon>Ferroacidibacillus</taxon>
    </lineage>
</organism>
<keyword evidence="9" id="KW-1185">Reference proteome</keyword>
<feature type="transmembrane region" description="Helical" evidence="6">
    <location>
        <begin position="397"/>
        <end position="417"/>
    </location>
</feature>
<dbReference type="InterPro" id="IPR052528">
    <property type="entry name" value="Sugar_transport-like"/>
</dbReference>
<evidence type="ECO:0000256" key="2">
    <source>
        <dbReference type="ARBA" id="ARBA00022448"/>
    </source>
</evidence>
<feature type="transmembrane region" description="Helical" evidence="6">
    <location>
        <begin position="63"/>
        <end position="85"/>
    </location>
</feature>
<evidence type="ECO:0000256" key="5">
    <source>
        <dbReference type="ARBA" id="ARBA00023136"/>
    </source>
</evidence>
<accession>A0A117SXJ8</accession>
<protein>
    <recommendedName>
        <fullName evidence="7">Major facilitator superfamily (MFS) profile domain-containing protein</fullName>
    </recommendedName>
</protein>
<evidence type="ECO:0000256" key="4">
    <source>
        <dbReference type="ARBA" id="ARBA00022989"/>
    </source>
</evidence>
<proteinExistence type="predicted"/>
<feature type="transmembrane region" description="Helical" evidence="6">
    <location>
        <begin position="304"/>
        <end position="324"/>
    </location>
</feature>
<dbReference type="Pfam" id="PF07690">
    <property type="entry name" value="MFS_1"/>
    <property type="match status" value="1"/>
</dbReference>
<keyword evidence="5 6" id="KW-0472">Membrane</keyword>
<dbReference type="InterPro" id="IPR036259">
    <property type="entry name" value="MFS_trans_sf"/>
</dbReference>
<dbReference type="GO" id="GO:0005886">
    <property type="term" value="C:plasma membrane"/>
    <property type="evidence" value="ECO:0007669"/>
    <property type="project" value="UniProtKB-SubCell"/>
</dbReference>
<reference evidence="8 9" key="1">
    <citation type="submission" date="2015-12" db="EMBL/GenBank/DDBJ databases">
        <title>Draft genome sequence of Acidibacillus ferrooxidans ITV001, isolated from a chalcopyrite acid mine drainage site in Brazil.</title>
        <authorList>
            <person name="Dall'Agnol H."/>
            <person name="Nancucheo I."/>
            <person name="Johnson B."/>
            <person name="Oliveira R."/>
            <person name="Leite L."/>
            <person name="Pylro V."/>
            <person name="Nunes G.L."/>
            <person name="Tzotzos G."/>
            <person name="Fernandes G.R."/>
            <person name="Dutra J."/>
            <person name="Orellana S.C."/>
            <person name="Oliveira G."/>
        </authorList>
    </citation>
    <scope>NUCLEOTIDE SEQUENCE [LARGE SCALE GENOMIC DNA]</scope>
    <source>
        <strain evidence="9">ITV01</strain>
    </source>
</reference>
<keyword evidence="2" id="KW-0813">Transport</keyword>
<evidence type="ECO:0000259" key="7">
    <source>
        <dbReference type="PROSITE" id="PS50850"/>
    </source>
</evidence>
<dbReference type="Gene3D" id="1.20.1250.20">
    <property type="entry name" value="MFS general substrate transporter like domains"/>
    <property type="match status" value="2"/>
</dbReference>
<dbReference type="PROSITE" id="PS50850">
    <property type="entry name" value="MFS"/>
    <property type="match status" value="1"/>
</dbReference>
<dbReference type="PANTHER" id="PTHR23526:SF2">
    <property type="entry name" value="MAJOR FACILITATOR SUPERFAMILY (MFS) PROFILE DOMAIN-CONTAINING PROTEIN"/>
    <property type="match status" value="1"/>
</dbReference>
<feature type="transmembrane region" description="Helical" evidence="6">
    <location>
        <begin position="276"/>
        <end position="297"/>
    </location>
</feature>
<dbReference type="InterPro" id="IPR011701">
    <property type="entry name" value="MFS"/>
</dbReference>
<evidence type="ECO:0000313" key="8">
    <source>
        <dbReference type="EMBL" id="KUO95585.1"/>
    </source>
</evidence>
<feature type="domain" description="Major facilitator superfamily (MFS) profile" evidence="7">
    <location>
        <begin position="193"/>
        <end position="433"/>
    </location>
</feature>
<feature type="transmembrane region" description="Helical" evidence="6">
    <location>
        <begin position="330"/>
        <end position="350"/>
    </location>
</feature>
<evidence type="ECO:0000256" key="1">
    <source>
        <dbReference type="ARBA" id="ARBA00004651"/>
    </source>
</evidence>
<dbReference type="SUPFAM" id="SSF103473">
    <property type="entry name" value="MFS general substrate transporter"/>
    <property type="match status" value="1"/>
</dbReference>
<feature type="transmembrane region" description="Helical" evidence="6">
    <location>
        <begin position="191"/>
        <end position="212"/>
    </location>
</feature>
<sequence>MEKFSPFFFAELRDFMSTGYEEIVINERYSIINGSYAMFGLTIVGNFASLFVIDALHATSEEVALLTSLPALMTVLATWLGAVWLSRVNSKKMFCIRATSVARVFYLMIALAPFFIRGPFLAFFVVLLLAIMNFPQGLSQLSWQSLMGDLIPEDRRAAFFGVRNRVTTIIAMIATLLPGLALQAFPSDAIPPYQVLFVLSTLFSFFEVYYLVLHRENTERRPDVVRIDFHVREMLKPFRRAPYRRFLIASMVFNFGWQLAWPLFSIYQIQYAHATAIWISAFNVASQITQILTFTLWGRISEKYGNTLALAFACLGMAATPVMTVISQNLVYLTGLNLITGLFVSGINLLQFNHLLEVVPREDRTALIAHFNVIIGIMGIVAPQIGVFLLGKIHMDPAMWVSTILRLAGTFIFFYLIRFIKRSKRAADAADHV</sequence>
<feature type="transmembrane region" description="Helical" evidence="6">
    <location>
        <begin position="246"/>
        <end position="264"/>
    </location>
</feature>
<evidence type="ECO:0000313" key="9">
    <source>
        <dbReference type="Proteomes" id="UP000053557"/>
    </source>
</evidence>
<feature type="transmembrane region" description="Helical" evidence="6">
    <location>
        <begin position="166"/>
        <end position="185"/>
    </location>
</feature>